<feature type="compositionally biased region" description="Low complexity" evidence="1">
    <location>
        <begin position="384"/>
        <end position="426"/>
    </location>
</feature>
<keyword evidence="3" id="KW-1185">Reference proteome</keyword>
<feature type="region of interest" description="Disordered" evidence="1">
    <location>
        <begin position="514"/>
        <end position="632"/>
    </location>
</feature>
<feature type="compositionally biased region" description="Low complexity" evidence="1">
    <location>
        <begin position="670"/>
        <end position="686"/>
    </location>
</feature>
<dbReference type="EMBL" id="JAWDGP010002514">
    <property type="protein sequence ID" value="KAK3782334.1"/>
    <property type="molecule type" value="Genomic_DNA"/>
</dbReference>
<evidence type="ECO:0000313" key="3">
    <source>
        <dbReference type="Proteomes" id="UP001283361"/>
    </source>
</evidence>
<protein>
    <submittedName>
        <fullName evidence="2">Uncharacterized protein</fullName>
    </submittedName>
</protein>
<feature type="compositionally biased region" description="Polar residues" evidence="1">
    <location>
        <begin position="861"/>
        <end position="878"/>
    </location>
</feature>
<comment type="caution">
    <text evidence="2">The sequence shown here is derived from an EMBL/GenBank/DDBJ whole genome shotgun (WGS) entry which is preliminary data.</text>
</comment>
<feature type="compositionally biased region" description="Low complexity" evidence="1">
    <location>
        <begin position="279"/>
        <end position="289"/>
    </location>
</feature>
<reference evidence="2" key="1">
    <citation type="journal article" date="2023" name="G3 (Bethesda)">
        <title>A reference genome for the long-term kleptoplast-retaining sea slug Elysia crispata morphotype clarki.</title>
        <authorList>
            <person name="Eastman K.E."/>
            <person name="Pendleton A.L."/>
            <person name="Shaikh M.A."/>
            <person name="Suttiyut T."/>
            <person name="Ogas R."/>
            <person name="Tomko P."/>
            <person name="Gavelis G."/>
            <person name="Widhalm J.R."/>
            <person name="Wisecaver J.H."/>
        </authorList>
    </citation>
    <scope>NUCLEOTIDE SEQUENCE</scope>
    <source>
        <strain evidence="2">ECLA1</strain>
    </source>
</reference>
<name>A0AAE1A6S5_9GAST</name>
<gene>
    <name evidence="2" type="ORF">RRG08_027882</name>
</gene>
<feature type="region of interest" description="Disordered" evidence="1">
    <location>
        <begin position="648"/>
        <end position="686"/>
    </location>
</feature>
<sequence>MGLHVLNAVLTRSRLTLLPGEDEESWRPIVARALVLRVAGSKPTHSVEELRLASSEHLFYAERSQDAHSYTLMSSFLSSAHNAEARKALLPEFQHYWGEGVQRYLMSGLYPPYTPLFPPTAESLSLLGAGVACVAGSAGAAGAGPAPAHHTAHYQRLLEMQKAEAYIASMSAAASHHPALYALPPSALPQLVEPPLPLALPTSSAASSSTSSAASPAHSSNQAPLSLVKQEPRDLSCAEKVAKQSERRAMGVKVDLDQHHARLTTTQSSSGAGEGSGGASLSSSSVWSAPLKEPKLSPSTPAISPEISSRHDRRHAAGSGGSGGRATPSASLRNSSATDSSNSKSNKNIGTSQGNKPASSTVGSSDSVNQTFGHREESSRHNGHSSGSRRSVTPGPGSSSSGRVSTNSSGGTGDSGQSNSSTTTGHGSRKSGKSSNKQQRSLAARASPAALSPGSAMDMSIPSVPTKLAPPIALATVQHDGVVLSALASPSSAAASSAASKNFAVKQGVVARGVSDNGSSSGIVSADSGDLRGGSSLTNSPNRQADTGTSSSSSSLTVPAHSSNAKDRVSASISGNASRNSSQDRSEAKVSSDENSSDIVVDSTESDDVMSTCEVAAPPPPLPQPRAAAAATIKSEQERAIEETIERVANGDSGSDTVDTRPMDTVSVHSSGGTSRAATTGATASTVSPTTARTVYAKTQSVPTIPSTGAVLLSSSLVSQAASSALPYYHTLYSKPQGAKKVHATTFVPEVGVFKGPSVKLMGKATTASTTLVVTSSTASSWHASSDFPLRAEPRPLSVAVSPRPSDGTPSPSLLSPGREVGSLLTSPSHRMPSPGVSPSVSHISVETPLNIETASSVDSASICSHSGPSGRSHSVASAHSGLELNDSDDTSGNEENTLVIDDDDSTEEANDTSNSKQAALASRHEKLFRSDLTSSRGGAEDNESHRGSGCHTQHDTSSRLSSTISLPRKVSPSPKMRHKKCFAPTYFQTEPAESSLSNYSCKKINPALGVTERNGASSSPRKIGSHGLPLSRMRHAATSTDLKKNVTDQKMLVSRRALPQAKGDARIVKVTVSDPDVSRCISAPPSGVDSPSHMLHKAVVSHHVGSLKEDKPENSTEQTGGK</sequence>
<feature type="compositionally biased region" description="Acidic residues" evidence="1">
    <location>
        <begin position="901"/>
        <end position="911"/>
    </location>
</feature>
<feature type="region of interest" description="Disordered" evidence="1">
    <location>
        <begin position="201"/>
        <end position="458"/>
    </location>
</feature>
<organism evidence="2 3">
    <name type="scientific">Elysia crispata</name>
    <name type="common">lettuce slug</name>
    <dbReference type="NCBI Taxonomy" id="231223"/>
    <lineage>
        <taxon>Eukaryota</taxon>
        <taxon>Metazoa</taxon>
        <taxon>Spiralia</taxon>
        <taxon>Lophotrochozoa</taxon>
        <taxon>Mollusca</taxon>
        <taxon>Gastropoda</taxon>
        <taxon>Heterobranchia</taxon>
        <taxon>Euthyneura</taxon>
        <taxon>Panpulmonata</taxon>
        <taxon>Sacoglossa</taxon>
        <taxon>Placobranchoidea</taxon>
        <taxon>Plakobranchidae</taxon>
        <taxon>Elysia</taxon>
    </lineage>
</organism>
<feature type="compositionally biased region" description="Low complexity" evidence="1">
    <location>
        <begin position="201"/>
        <end position="220"/>
    </location>
</feature>
<dbReference type="Proteomes" id="UP001283361">
    <property type="component" value="Unassembled WGS sequence"/>
</dbReference>
<evidence type="ECO:0000256" key="1">
    <source>
        <dbReference type="SAM" id="MobiDB-lite"/>
    </source>
</evidence>
<feature type="region of interest" description="Disordered" evidence="1">
    <location>
        <begin position="861"/>
        <end position="978"/>
    </location>
</feature>
<evidence type="ECO:0000313" key="2">
    <source>
        <dbReference type="EMBL" id="KAK3782334.1"/>
    </source>
</evidence>
<feature type="compositionally biased region" description="Polar residues" evidence="1">
    <location>
        <begin position="535"/>
        <end position="549"/>
    </location>
</feature>
<feature type="compositionally biased region" description="Basic and acidic residues" evidence="1">
    <location>
        <begin position="582"/>
        <end position="592"/>
    </location>
</feature>
<feature type="region of interest" description="Disordered" evidence="1">
    <location>
        <begin position="797"/>
        <end position="842"/>
    </location>
</feature>
<feature type="compositionally biased region" description="Low complexity" evidence="1">
    <location>
        <begin position="325"/>
        <end position="352"/>
    </location>
</feature>
<feature type="compositionally biased region" description="Low complexity" evidence="1">
    <location>
        <begin position="440"/>
        <end position="456"/>
    </location>
</feature>
<feature type="compositionally biased region" description="Polar residues" evidence="1">
    <location>
        <begin position="353"/>
        <end position="372"/>
    </location>
</feature>
<feature type="compositionally biased region" description="Basic and acidic residues" evidence="1">
    <location>
        <begin position="230"/>
        <end position="260"/>
    </location>
</feature>
<accession>A0AAE1A6S5</accession>
<feature type="compositionally biased region" description="Polar residues" evidence="1">
    <location>
        <begin position="571"/>
        <end position="581"/>
    </location>
</feature>
<feature type="compositionally biased region" description="Basic and acidic residues" evidence="1">
    <location>
        <begin position="939"/>
        <end position="958"/>
    </location>
</feature>
<dbReference type="AlphaFoldDB" id="A0AAE1A6S5"/>
<feature type="region of interest" description="Disordered" evidence="1">
    <location>
        <begin position="1102"/>
        <end position="1123"/>
    </location>
</feature>
<proteinExistence type="predicted"/>